<dbReference type="EMBL" id="CP064815">
    <property type="protein sequence ID" value="QPG76426.1"/>
    <property type="molecule type" value="Genomic_DNA"/>
</dbReference>
<dbReference type="RefSeq" id="XP_038779991.1">
    <property type="nucleotide sequence ID" value="XM_038924063.1"/>
</dbReference>
<dbReference type="OrthoDB" id="642895at2759"/>
<dbReference type="PANTHER" id="PTHR19321:SF41">
    <property type="entry name" value="FASCETTO-RELATED"/>
    <property type="match status" value="1"/>
</dbReference>
<evidence type="ECO:0000313" key="4">
    <source>
        <dbReference type="Proteomes" id="UP000662931"/>
    </source>
</evidence>
<evidence type="ECO:0000256" key="2">
    <source>
        <dbReference type="SAM" id="MobiDB-lite"/>
    </source>
</evidence>
<sequence length="864" mass="99290">MKVLEVQQTIGRWAPSERKKFIEWLAKEQSKESTDSSDESLDKSKHATDLSKENLLDKQGAEVTSTDQSNTGNGGLLRTPQKVICDIVHTFNELRQTTSLVGGNCQSEYLLWLEKMKRSAEDRKAEMIRSEKQLNDQFISSLETIKKIFQLLLNCNVCENQESTMELLGDKIQPIMSEFLKGKLQKLRNYSSDSLTMSTLNELAKTDILKLEPIIEESISDLSKKLQKFYRLLDLVGECMADESFLHLLPSKDEVQSLSVFIKDPDTVKMIMSTKFSNVNSELLNKLDDEIDVVERLASERINQVKVLQTQARSLSAQLFISIDDLDTTVYTTDEEFKEHISLTKESIQRYQDKVAELDRCREKRQEKLDLYMKRVGDLWSILRSDDSSIQKFLKENKNLKEESLIKFEDLLKQLEQEKRDNMAKFIQASQERVKGYWDLLMYDENERRTFKEYYVEDTDQFDNKLLNSYSAEIEKLRKEAENLKPLIQNISLLDKLLEDKHQVDESSKDPSRLLRRDSFKILRREEKTRTRLGKLLPVTIDKIKKGLTEYSAQGGRIIKVNGEPYIERIKEIEQTVIHRRPRMRARSQRINKQVIQPSKGRVRTRSLRTTSEPYRSIHATPAHSIIRHRSTSEMTNPFLSRENTPHKRAKLNDGSHSSNFQLEKRLGSPIVFSDRFDESTGNRRTDSIQSLNISGSTTVSNKPIVIKGGSPVRHLDYSTASKTQVNQNFMSMPKLRLSLTPHSQAGSESLVPVSLDHHTNLSVNKKFRYPTSSHGLLQNGPNISVPATMACEKGISRKRVASYQMQPVEELSDSLIYFSESETPVLEDKENQPPQVVDAGNLKQLFSSISAVKPSISWETDTF</sequence>
<name>A0A875S561_EENNA</name>
<evidence type="ECO:0000313" key="3">
    <source>
        <dbReference type="EMBL" id="QPG76426.1"/>
    </source>
</evidence>
<dbReference type="InterPro" id="IPR007145">
    <property type="entry name" value="MAP65_Ase1_PRC1"/>
</dbReference>
<feature type="compositionally biased region" description="Polar residues" evidence="2">
    <location>
        <begin position="62"/>
        <end position="71"/>
    </location>
</feature>
<feature type="region of interest" description="Disordered" evidence="2">
    <location>
        <begin position="27"/>
        <end position="75"/>
    </location>
</feature>
<keyword evidence="1" id="KW-0175">Coiled coil</keyword>
<evidence type="ECO:0000256" key="1">
    <source>
        <dbReference type="SAM" id="Coils"/>
    </source>
</evidence>
<feature type="compositionally biased region" description="Basic and acidic residues" evidence="2">
    <location>
        <begin position="27"/>
        <end position="60"/>
    </location>
</feature>
<dbReference type="PANTHER" id="PTHR19321">
    <property type="entry name" value="PROTEIN REGULATOR OF CYTOKINESIS 1 PRC1-RELATED"/>
    <property type="match status" value="1"/>
</dbReference>
<gene>
    <name evidence="3" type="ORF">FOA43_003815</name>
</gene>
<dbReference type="Gene3D" id="1.20.58.1520">
    <property type="match status" value="1"/>
</dbReference>
<reference evidence="3" key="1">
    <citation type="submission" date="2020-10" db="EMBL/GenBank/DDBJ databases">
        <authorList>
            <person name="Roach M.J.R."/>
        </authorList>
    </citation>
    <scope>NUCLEOTIDE SEQUENCE</scope>
    <source>
        <strain evidence="3">CBS 1945</strain>
    </source>
</reference>
<dbReference type="GO" id="GO:0005737">
    <property type="term" value="C:cytoplasm"/>
    <property type="evidence" value="ECO:0007669"/>
    <property type="project" value="TreeGrafter"/>
</dbReference>
<dbReference type="Pfam" id="PF03999">
    <property type="entry name" value="MAP65_ASE1"/>
    <property type="match status" value="1"/>
</dbReference>
<dbReference type="GeneID" id="62197215"/>
<organism evidence="3 4">
    <name type="scientific">Eeniella nana</name>
    <name type="common">Yeast</name>
    <name type="synonym">Brettanomyces nanus</name>
    <dbReference type="NCBI Taxonomy" id="13502"/>
    <lineage>
        <taxon>Eukaryota</taxon>
        <taxon>Fungi</taxon>
        <taxon>Dikarya</taxon>
        <taxon>Ascomycota</taxon>
        <taxon>Saccharomycotina</taxon>
        <taxon>Pichiomycetes</taxon>
        <taxon>Pichiales</taxon>
        <taxon>Pichiaceae</taxon>
        <taxon>Brettanomyces</taxon>
    </lineage>
</organism>
<dbReference type="GO" id="GO:0051256">
    <property type="term" value="P:mitotic spindle midzone assembly"/>
    <property type="evidence" value="ECO:0007669"/>
    <property type="project" value="TreeGrafter"/>
</dbReference>
<dbReference type="AlphaFoldDB" id="A0A875S561"/>
<accession>A0A875S561</accession>
<dbReference type="Proteomes" id="UP000662931">
    <property type="component" value="Chromosome 4"/>
</dbReference>
<protein>
    <submittedName>
        <fullName evidence="3">Uncharacterized protein</fullName>
    </submittedName>
</protein>
<keyword evidence="4" id="KW-1185">Reference proteome</keyword>
<dbReference type="GO" id="GO:0008017">
    <property type="term" value="F:microtubule binding"/>
    <property type="evidence" value="ECO:0007669"/>
    <property type="project" value="InterPro"/>
</dbReference>
<dbReference type="GO" id="GO:1990023">
    <property type="term" value="C:mitotic spindle midzone"/>
    <property type="evidence" value="ECO:0007669"/>
    <property type="project" value="TreeGrafter"/>
</dbReference>
<proteinExistence type="predicted"/>
<dbReference type="KEGG" id="bnn:FOA43_003815"/>
<feature type="coiled-coil region" evidence="1">
    <location>
        <begin position="398"/>
        <end position="432"/>
    </location>
</feature>